<dbReference type="Gene3D" id="2.60.40.3120">
    <property type="match status" value="1"/>
</dbReference>
<dbReference type="EMBL" id="JAGFMF010011680">
    <property type="protein sequence ID" value="KAG8516305.1"/>
    <property type="molecule type" value="Genomic_DNA"/>
</dbReference>
<comment type="caution">
    <text evidence="6">The sequence shown here is derived from an EMBL/GenBank/DDBJ whole genome shotgun (WGS) entry which is preliminary data.</text>
</comment>
<evidence type="ECO:0000256" key="2">
    <source>
        <dbReference type="ARBA" id="ARBA00022645"/>
    </source>
</evidence>
<dbReference type="InterPro" id="IPR050821">
    <property type="entry name" value="Cytosolic_carboxypeptidase"/>
</dbReference>
<reference evidence="6" key="1">
    <citation type="journal article" date="2021" name="Evol. Appl.">
        <title>The genome of the Pyrenean desman and the effects of bottlenecks and inbreeding on the genomic landscape of an endangered species.</title>
        <authorList>
            <person name="Escoda L."/>
            <person name="Castresana J."/>
        </authorList>
    </citation>
    <scope>NUCLEOTIDE SEQUENCE</scope>
    <source>
        <strain evidence="6">IBE-C5619</strain>
    </source>
</reference>
<evidence type="ECO:0000313" key="6">
    <source>
        <dbReference type="EMBL" id="KAG8516305.1"/>
    </source>
</evidence>
<evidence type="ECO:0000259" key="5">
    <source>
        <dbReference type="Pfam" id="PF18027"/>
    </source>
</evidence>
<dbReference type="OrthoDB" id="10253041at2759"/>
<feature type="region of interest" description="Disordered" evidence="4">
    <location>
        <begin position="89"/>
        <end position="147"/>
    </location>
</feature>
<keyword evidence="3" id="KW-0645">Protease</keyword>
<evidence type="ECO:0000256" key="3">
    <source>
        <dbReference type="ARBA" id="ARBA00023049"/>
    </source>
</evidence>
<accession>A0A8J6DQQ9</accession>
<feature type="compositionally biased region" description="Basic and acidic residues" evidence="4">
    <location>
        <begin position="133"/>
        <end position="147"/>
    </location>
</feature>
<organism evidence="6 7">
    <name type="scientific">Galemys pyrenaicus</name>
    <name type="common">Iberian desman</name>
    <name type="synonym">Pyrenean desman</name>
    <dbReference type="NCBI Taxonomy" id="202257"/>
    <lineage>
        <taxon>Eukaryota</taxon>
        <taxon>Metazoa</taxon>
        <taxon>Chordata</taxon>
        <taxon>Craniata</taxon>
        <taxon>Vertebrata</taxon>
        <taxon>Euteleostomi</taxon>
        <taxon>Mammalia</taxon>
        <taxon>Eutheria</taxon>
        <taxon>Laurasiatheria</taxon>
        <taxon>Eulipotyphla</taxon>
        <taxon>Talpidae</taxon>
        <taxon>Galemys</taxon>
    </lineage>
</organism>
<dbReference type="PANTHER" id="PTHR12756:SF5">
    <property type="entry name" value="CYTOSOLIC CARBOXYPEPTIDASE 4"/>
    <property type="match status" value="1"/>
</dbReference>
<comment type="cofactor">
    <cofactor evidence="1">
        <name>Zn(2+)</name>
        <dbReference type="ChEBI" id="CHEBI:29105"/>
    </cofactor>
</comment>
<name>A0A8J6DQQ9_GALPY</name>
<gene>
    <name evidence="6" type="ORF">J0S82_016039</name>
</gene>
<dbReference type="GO" id="GO:0004180">
    <property type="term" value="F:carboxypeptidase activity"/>
    <property type="evidence" value="ECO:0007669"/>
    <property type="project" value="UniProtKB-KW"/>
</dbReference>
<keyword evidence="3" id="KW-0378">Hydrolase</keyword>
<dbReference type="PANTHER" id="PTHR12756">
    <property type="entry name" value="CYTOSOLIC CARBOXYPEPTIDASE"/>
    <property type="match status" value="1"/>
</dbReference>
<protein>
    <submittedName>
        <fullName evidence="6">Cytosolic carboxypeptidase 4</fullName>
    </submittedName>
</protein>
<keyword evidence="7" id="KW-1185">Reference proteome</keyword>
<keyword evidence="3" id="KW-0482">Metalloprotease</keyword>
<sequence length="497" mass="55463">MRSSRAPAPALRPACTRLPTACVAACPARALPVGLCRTPCLRSPLFVQSCLGDARLESVLSVMLQILRQCCPKRPLPLATASSAYAVPVPGSIASEPPPAHHEEDFEDDGDEELDRDSDSEDVKEEDDDLETDVNKLRSKPGLDRPEEELKQYGAMCLELSCSFEELERSLGEDSQVEQPQCVRHQHIPTAASHMRRCLATDQRSWGQERRDADTVQTSLLSRTKTGRTSAYQAPRKRPVVSLCQNTQPNGLGIDPSGKETPDIQTSLQEDAWDVDEIFCPRICTSFSNATQPGEVADMIDELLKTHPKCIPFHDPHLYMANARRTRSVADFTMLAFPDLWGHCPPPSAQPMLERECGVQRVKMLEDVRRLVQPGDVINEVVFSLDEPGPLQASAPGCLRFSSAFESGNLRKAIRVRECEYDLLVNADVNSGHHQQWFYFQVSGMQAAVPYRLNIVNCEKPNSQFNYGMQPTLYSVKEALLGRPTWVRAGYDVCYYK</sequence>
<evidence type="ECO:0000313" key="7">
    <source>
        <dbReference type="Proteomes" id="UP000700334"/>
    </source>
</evidence>
<feature type="domain" description="Cytosolic carboxypeptidase N-terminal" evidence="5">
    <location>
        <begin position="401"/>
        <end position="475"/>
    </location>
</feature>
<dbReference type="InterPro" id="IPR040626">
    <property type="entry name" value="Pepdidase_M14_N"/>
</dbReference>
<dbReference type="AlphaFoldDB" id="A0A8J6DQQ9"/>
<dbReference type="Proteomes" id="UP000700334">
    <property type="component" value="Unassembled WGS sequence"/>
</dbReference>
<feature type="compositionally biased region" description="Acidic residues" evidence="4">
    <location>
        <begin position="105"/>
        <end position="132"/>
    </location>
</feature>
<evidence type="ECO:0000256" key="1">
    <source>
        <dbReference type="ARBA" id="ARBA00001947"/>
    </source>
</evidence>
<keyword evidence="2 6" id="KW-0121">Carboxypeptidase</keyword>
<dbReference type="Pfam" id="PF18027">
    <property type="entry name" value="Pepdidase_M14_N"/>
    <property type="match status" value="1"/>
</dbReference>
<proteinExistence type="predicted"/>
<dbReference type="GO" id="GO:0008237">
    <property type="term" value="F:metallopeptidase activity"/>
    <property type="evidence" value="ECO:0007669"/>
    <property type="project" value="UniProtKB-KW"/>
</dbReference>
<evidence type="ECO:0000256" key="4">
    <source>
        <dbReference type="SAM" id="MobiDB-lite"/>
    </source>
</evidence>